<keyword evidence="1" id="KW-0596">Phosphopantetheine</keyword>
<evidence type="ECO:0000313" key="5">
    <source>
        <dbReference type="Proteomes" id="UP001606305"/>
    </source>
</evidence>
<dbReference type="Gene3D" id="3.40.50.980">
    <property type="match status" value="2"/>
</dbReference>
<dbReference type="Gene3D" id="3.30.559.30">
    <property type="entry name" value="Nonribosomal peptide synthetase, condensation domain"/>
    <property type="match status" value="1"/>
</dbReference>
<dbReference type="SMART" id="SM00823">
    <property type="entry name" value="PKS_PP"/>
    <property type="match status" value="1"/>
</dbReference>
<dbReference type="Gene3D" id="3.30.559.10">
    <property type="entry name" value="Chloramphenicol acetyltransferase-like domain"/>
    <property type="match status" value="1"/>
</dbReference>
<dbReference type="InterPro" id="IPR020845">
    <property type="entry name" value="AMP-binding_CS"/>
</dbReference>
<keyword evidence="5" id="KW-1185">Reference proteome</keyword>
<evidence type="ECO:0000313" key="4">
    <source>
        <dbReference type="EMBL" id="MFG6459705.1"/>
    </source>
</evidence>
<dbReference type="Pfam" id="PF00501">
    <property type="entry name" value="AMP-binding"/>
    <property type="match status" value="1"/>
</dbReference>
<protein>
    <submittedName>
        <fullName evidence="4">Amino acid adenylation domain-containing protein</fullName>
    </submittedName>
</protein>
<dbReference type="InterPro" id="IPR010071">
    <property type="entry name" value="AA_adenyl_dom"/>
</dbReference>
<dbReference type="Gene3D" id="1.10.1200.10">
    <property type="entry name" value="ACP-like"/>
    <property type="match status" value="1"/>
</dbReference>
<dbReference type="InterPro" id="IPR036736">
    <property type="entry name" value="ACP-like_sf"/>
</dbReference>
<dbReference type="InterPro" id="IPR001242">
    <property type="entry name" value="Condensation_dom"/>
</dbReference>
<feature type="domain" description="Carrier" evidence="3">
    <location>
        <begin position="986"/>
        <end position="1061"/>
    </location>
</feature>
<dbReference type="InterPro" id="IPR000873">
    <property type="entry name" value="AMP-dep_synth/lig_dom"/>
</dbReference>
<dbReference type="PROSITE" id="PS00455">
    <property type="entry name" value="AMP_BINDING"/>
    <property type="match status" value="1"/>
</dbReference>
<organism evidence="4 5">
    <name type="scientific">Pelomonas nitida</name>
    <dbReference type="NCBI Taxonomy" id="3299027"/>
    <lineage>
        <taxon>Bacteria</taxon>
        <taxon>Pseudomonadati</taxon>
        <taxon>Pseudomonadota</taxon>
        <taxon>Betaproteobacteria</taxon>
        <taxon>Burkholderiales</taxon>
        <taxon>Sphaerotilaceae</taxon>
        <taxon>Roseateles</taxon>
    </lineage>
</organism>
<keyword evidence="2" id="KW-0597">Phosphoprotein</keyword>
<dbReference type="NCBIfam" id="TIGR01733">
    <property type="entry name" value="AA-adenyl-dom"/>
    <property type="match status" value="1"/>
</dbReference>
<dbReference type="PANTHER" id="PTHR45527:SF1">
    <property type="entry name" value="FATTY ACID SYNTHASE"/>
    <property type="match status" value="1"/>
</dbReference>
<evidence type="ECO:0000256" key="1">
    <source>
        <dbReference type="ARBA" id="ARBA00022450"/>
    </source>
</evidence>
<dbReference type="Pfam" id="PF00550">
    <property type="entry name" value="PP-binding"/>
    <property type="match status" value="1"/>
</dbReference>
<dbReference type="SUPFAM" id="SSF47336">
    <property type="entry name" value="ACP-like"/>
    <property type="match status" value="1"/>
</dbReference>
<dbReference type="PROSITE" id="PS50075">
    <property type="entry name" value="CARRIER"/>
    <property type="match status" value="1"/>
</dbReference>
<dbReference type="InterPro" id="IPR023213">
    <property type="entry name" value="CAT-like_dom_sf"/>
</dbReference>
<dbReference type="Pfam" id="PF00668">
    <property type="entry name" value="Condensation"/>
    <property type="match status" value="1"/>
</dbReference>
<comment type="caution">
    <text evidence="4">The sequence shown here is derived from an EMBL/GenBank/DDBJ whole genome shotgun (WGS) entry which is preliminary data.</text>
</comment>
<dbReference type="Proteomes" id="UP001606305">
    <property type="component" value="Unassembled WGS sequence"/>
</dbReference>
<dbReference type="SUPFAM" id="SSF56801">
    <property type="entry name" value="Acetyl-CoA synthetase-like"/>
    <property type="match status" value="1"/>
</dbReference>
<dbReference type="InterPro" id="IPR009081">
    <property type="entry name" value="PP-bd_ACP"/>
</dbReference>
<dbReference type="Pfam" id="PF13193">
    <property type="entry name" value="AMP-binding_C"/>
    <property type="match status" value="1"/>
</dbReference>
<proteinExistence type="predicted"/>
<accession>A0ABW7GCX6</accession>
<name>A0ABW7GCX6_9BURK</name>
<evidence type="ECO:0000256" key="2">
    <source>
        <dbReference type="ARBA" id="ARBA00022553"/>
    </source>
</evidence>
<dbReference type="Gene3D" id="2.30.38.10">
    <property type="entry name" value="Luciferase, Domain 3"/>
    <property type="match status" value="1"/>
</dbReference>
<dbReference type="InterPro" id="IPR020806">
    <property type="entry name" value="PKS_PP-bd"/>
</dbReference>
<reference evidence="4 5" key="1">
    <citation type="submission" date="2024-09" db="EMBL/GenBank/DDBJ databases">
        <title>Novel species of the genus Pelomonas and Roseateles isolated from streams.</title>
        <authorList>
            <person name="Lu H."/>
        </authorList>
    </citation>
    <scope>NUCLEOTIDE SEQUENCE [LARGE SCALE GENOMIC DNA]</scope>
    <source>
        <strain evidence="4 5">BYS96W</strain>
    </source>
</reference>
<dbReference type="RefSeq" id="WP_394491980.1">
    <property type="nucleotide sequence ID" value="NZ_JBIGIA010000028.1"/>
</dbReference>
<dbReference type="SUPFAM" id="SSF52777">
    <property type="entry name" value="CoA-dependent acyltransferases"/>
    <property type="match status" value="2"/>
</dbReference>
<dbReference type="CDD" id="cd05930">
    <property type="entry name" value="A_NRPS"/>
    <property type="match status" value="1"/>
</dbReference>
<dbReference type="Gene3D" id="3.30.300.30">
    <property type="match status" value="1"/>
</dbReference>
<evidence type="ECO:0000259" key="3">
    <source>
        <dbReference type="PROSITE" id="PS50075"/>
    </source>
</evidence>
<sequence>MSNKSSTSPAPSLAAAPVVASRELNASALQMWLAEAVAGAHGAYNIPVAWQVVGPLDVEALRMALTQLTQRHEALSSVVLEDAGTVRRLRRPELSLQWQSLDMRGLGQAALDEAIRAASQQRFMLASELPLRALLLRESEDAHRLLVVVHHVAGDGGSMAVIARELQALYEARVGNKLLRLPDEDPEALERVARRDALSEDAARTYWHALLPASCPELPLPLDRASTSGPGRRGDSVPFASPSGLAQAVDALRARRGATPFGVLAAALAGWLSRITGAQDLCIAYPVARRRDPGLADLVGCLMNTVVLRVQLTPADNFLTLLNRVQASLQEARPHQGLPFNEIVASGTVRVLLNLNPNDTPPLALHGLAVERLPRVSTGAPFDLAWICAGTEGEIRGRLEFNEDRFERSTAARLARQFLEFLDLAVQAPEQPLSRLPLVSDEERAALLAQGTGEALQEGGEAVVDVYGQLVAAAKREPQALALWCEGRGLSHGALHVRAGALAQRLRELGLGSQDRVALCLPRSLAHAVAVVGALRAGVAFVPLDVQAPEARLQLQLQEVRASLVLSTPALQGRVPAQVRCLCLQEDGRLQEVPEEAPAEGAQAWEALGPAPQVHPRQLAYVLFTSGSTGRPKGVAVDVGALGSHLAACVKRYELQAQDRVLQFAASTFDTAIEQLLAPLCAGASVYLRGEAAWSPDEMMEFVKAQGLTVVDMPTAYWHLLSGEAKLAQARSLRLVVAGGEAALAARSRQAPAGVRSLNAYGPTEATVTCCMGPLAGAAAGAGPWVPIGKPLPGTQVYVLDAALNLVPQGVAGQLYVAGERVARGYLGQPGLTARQFVPDPYGEPGRRMYATGDVVRWLEGGTLEYLGRADQQLKIRGVRIEPGEIEQALSAVAGVRQSVVVAQEEADGERSLAAYVVGEAGLTGQGLREQLQGRLPQALLPTHWSFLESLPLTPHGKVDRKRLPAITVVAAPVADGAGRASGAEGPANDTATQLLALVRRLAGHEGIGLDDALADHGFHSLKLVRLSSDCAKAFGVAPGLRQLFRAGTVRRIAAHLDAAILETQA</sequence>
<dbReference type="EMBL" id="JBIGIA010000028">
    <property type="protein sequence ID" value="MFG6459705.1"/>
    <property type="molecule type" value="Genomic_DNA"/>
</dbReference>
<dbReference type="InterPro" id="IPR045851">
    <property type="entry name" value="AMP-bd_C_sf"/>
</dbReference>
<dbReference type="PANTHER" id="PTHR45527">
    <property type="entry name" value="NONRIBOSOMAL PEPTIDE SYNTHETASE"/>
    <property type="match status" value="1"/>
</dbReference>
<dbReference type="CDD" id="cd19531">
    <property type="entry name" value="LCL_NRPS-like"/>
    <property type="match status" value="1"/>
</dbReference>
<gene>
    <name evidence="4" type="ORF">ACG00X_22970</name>
</gene>
<dbReference type="InterPro" id="IPR025110">
    <property type="entry name" value="AMP-bd_C"/>
</dbReference>